<evidence type="ECO:0000313" key="14">
    <source>
        <dbReference type="Proteomes" id="UP000437068"/>
    </source>
</evidence>
<dbReference type="EMBL" id="QXFY01002181">
    <property type="protein sequence ID" value="KAE9301637.1"/>
    <property type="molecule type" value="Genomic_DNA"/>
</dbReference>
<dbReference type="SUPFAM" id="SSF54403">
    <property type="entry name" value="Cystatin/monellin"/>
    <property type="match status" value="1"/>
</dbReference>
<evidence type="ECO:0000313" key="2">
    <source>
        <dbReference type="EMBL" id="KAE8926616.1"/>
    </source>
</evidence>
<evidence type="ECO:0000256" key="1">
    <source>
        <dbReference type="SAM" id="SignalP"/>
    </source>
</evidence>
<sequence>MLRYLLLLLTGVASADALIVGGWSATAVTTDTRAALVRALSKTNVCMKSILWARSQVVAGMNYEFHIDGCRGVHGGECGNACKSPRRFSVVVFDQPWTHTTIVTSVSETENL</sequence>
<feature type="signal peptide" evidence="1">
    <location>
        <begin position="1"/>
        <end position="17"/>
    </location>
</feature>
<evidence type="ECO:0000313" key="19">
    <source>
        <dbReference type="Proteomes" id="UP000476176"/>
    </source>
</evidence>
<dbReference type="Proteomes" id="UP000429523">
    <property type="component" value="Unassembled WGS sequence"/>
</dbReference>
<dbReference type="Proteomes" id="UP000460718">
    <property type="component" value="Unassembled WGS sequence"/>
</dbReference>
<dbReference type="EMBL" id="QXFW01002085">
    <property type="protein sequence ID" value="KAE8982224.1"/>
    <property type="molecule type" value="Genomic_DNA"/>
</dbReference>
<dbReference type="EMBL" id="QXGA01002129">
    <property type="protein sequence ID" value="KAE9103376.1"/>
    <property type="molecule type" value="Genomic_DNA"/>
</dbReference>
<evidence type="ECO:0000313" key="5">
    <source>
        <dbReference type="EMBL" id="KAE9081863.1"/>
    </source>
</evidence>
<dbReference type="Proteomes" id="UP000488956">
    <property type="component" value="Unassembled WGS sequence"/>
</dbReference>
<dbReference type="AlphaFoldDB" id="A0A6A3IQ08"/>
<dbReference type="Proteomes" id="UP000476176">
    <property type="component" value="Unassembled WGS sequence"/>
</dbReference>
<dbReference type="EMBL" id="QXGF01002006">
    <property type="protein sequence ID" value="KAE8926616.1"/>
    <property type="molecule type" value="Genomic_DNA"/>
</dbReference>
<dbReference type="Proteomes" id="UP000440732">
    <property type="component" value="Unassembled WGS sequence"/>
</dbReference>
<protein>
    <recommendedName>
        <fullName evidence="22">Cystatin domain-containing protein</fullName>
    </recommendedName>
</protein>
<dbReference type="EMBL" id="QXGD01002036">
    <property type="protein sequence ID" value="KAE9194667.1"/>
    <property type="molecule type" value="Genomic_DNA"/>
</dbReference>
<evidence type="ECO:0000313" key="6">
    <source>
        <dbReference type="EMBL" id="KAE9103376.1"/>
    </source>
</evidence>
<evidence type="ECO:0000313" key="11">
    <source>
        <dbReference type="EMBL" id="KAE9301637.1"/>
    </source>
</evidence>
<keyword evidence="1" id="KW-0732">Signal</keyword>
<dbReference type="EMBL" id="QXGB01001153">
    <property type="protein sequence ID" value="KAE9195993.1"/>
    <property type="molecule type" value="Genomic_DNA"/>
</dbReference>
<comment type="caution">
    <text evidence="3">The sequence shown here is derived from an EMBL/GenBank/DDBJ whole genome shotgun (WGS) entry which is preliminary data.</text>
</comment>
<dbReference type="Proteomes" id="UP000440367">
    <property type="component" value="Unassembled WGS sequence"/>
</dbReference>
<name>A0A6A3IQ08_9STRA</name>
<dbReference type="Proteomes" id="UP000441208">
    <property type="component" value="Unassembled WGS sequence"/>
</dbReference>
<dbReference type="EMBL" id="QXGC01000528">
    <property type="protein sequence ID" value="KAE9231248.1"/>
    <property type="molecule type" value="Genomic_DNA"/>
</dbReference>
<feature type="chain" id="PRO_5036379755" description="Cystatin domain-containing protein" evidence="1">
    <location>
        <begin position="18"/>
        <end position="112"/>
    </location>
</feature>
<dbReference type="Proteomes" id="UP000486351">
    <property type="component" value="Unassembled WGS sequence"/>
</dbReference>
<accession>A0A6A3IQ08</accession>
<evidence type="ECO:0008006" key="22">
    <source>
        <dbReference type="Google" id="ProtNLM"/>
    </source>
</evidence>
<reference evidence="18 19" key="1">
    <citation type="submission" date="2018-09" db="EMBL/GenBank/DDBJ databases">
        <title>Genomic investigation of the strawberry pathogen Phytophthora fragariae indicates pathogenicity is determined by transcriptional variation in three key races.</title>
        <authorList>
            <person name="Adams T.M."/>
            <person name="Armitage A.D."/>
            <person name="Sobczyk M.K."/>
            <person name="Bates H.J."/>
            <person name="Dunwell J.M."/>
            <person name="Nellist C.F."/>
            <person name="Harrison R.J."/>
        </authorList>
    </citation>
    <scope>NUCLEOTIDE SEQUENCE [LARGE SCALE GENOMIC DNA]</scope>
    <source>
        <strain evidence="10 14">A4</strain>
        <strain evidence="7 15">BC-1</strain>
        <strain evidence="9 19">BC-23</strain>
        <strain evidence="8 13">NOV-27</strain>
        <strain evidence="6 16">NOV-5</strain>
        <strain evidence="5 17">NOV-71</strain>
        <strain evidence="11 20">NOV-77</strain>
        <strain evidence="2 12">NOV-9</strain>
        <strain evidence="4 21">ONT-3</strain>
        <strain evidence="3 18">SCRP245</strain>
    </source>
</reference>
<keyword evidence="13" id="KW-1185">Reference proteome</keyword>
<dbReference type="PROSITE" id="PS00287">
    <property type="entry name" value="CYSTATIN"/>
    <property type="match status" value="1"/>
</dbReference>
<evidence type="ECO:0000313" key="20">
    <source>
        <dbReference type="Proteomes" id="UP000486351"/>
    </source>
</evidence>
<evidence type="ECO:0000313" key="18">
    <source>
        <dbReference type="Proteomes" id="UP000460718"/>
    </source>
</evidence>
<evidence type="ECO:0000313" key="9">
    <source>
        <dbReference type="EMBL" id="KAE9231248.1"/>
    </source>
</evidence>
<dbReference type="EMBL" id="QXGE01002111">
    <property type="protein sequence ID" value="KAE9284823.1"/>
    <property type="molecule type" value="Genomic_DNA"/>
</dbReference>
<proteinExistence type="predicted"/>
<evidence type="ECO:0000313" key="16">
    <source>
        <dbReference type="Proteomes" id="UP000440732"/>
    </source>
</evidence>
<dbReference type="InterPro" id="IPR018073">
    <property type="entry name" value="Prot_inh_cystat_CS"/>
</dbReference>
<evidence type="ECO:0000313" key="12">
    <source>
        <dbReference type="Proteomes" id="UP000429523"/>
    </source>
</evidence>
<dbReference type="OrthoDB" id="2016588at2759"/>
<dbReference type="Gene3D" id="3.10.450.10">
    <property type="match status" value="1"/>
</dbReference>
<evidence type="ECO:0000313" key="8">
    <source>
        <dbReference type="EMBL" id="KAE9195993.1"/>
    </source>
</evidence>
<dbReference type="Proteomes" id="UP000433483">
    <property type="component" value="Unassembled WGS sequence"/>
</dbReference>
<dbReference type="EMBL" id="QXFZ01002015">
    <property type="protein sequence ID" value="KAE9081863.1"/>
    <property type="molecule type" value="Genomic_DNA"/>
</dbReference>
<evidence type="ECO:0000313" key="15">
    <source>
        <dbReference type="Proteomes" id="UP000440367"/>
    </source>
</evidence>
<evidence type="ECO:0000313" key="4">
    <source>
        <dbReference type="EMBL" id="KAE9080173.1"/>
    </source>
</evidence>
<evidence type="ECO:0000313" key="21">
    <source>
        <dbReference type="Proteomes" id="UP000488956"/>
    </source>
</evidence>
<evidence type="ECO:0000313" key="7">
    <source>
        <dbReference type="EMBL" id="KAE9194667.1"/>
    </source>
</evidence>
<organism evidence="3 18">
    <name type="scientific">Phytophthora fragariae</name>
    <dbReference type="NCBI Taxonomy" id="53985"/>
    <lineage>
        <taxon>Eukaryota</taxon>
        <taxon>Sar</taxon>
        <taxon>Stramenopiles</taxon>
        <taxon>Oomycota</taxon>
        <taxon>Peronosporomycetes</taxon>
        <taxon>Peronosporales</taxon>
        <taxon>Peronosporaceae</taxon>
        <taxon>Phytophthora</taxon>
    </lineage>
</organism>
<evidence type="ECO:0000313" key="3">
    <source>
        <dbReference type="EMBL" id="KAE8982224.1"/>
    </source>
</evidence>
<dbReference type="InterPro" id="IPR046350">
    <property type="entry name" value="Cystatin_sf"/>
</dbReference>
<dbReference type="EMBL" id="QXFX01002147">
    <property type="protein sequence ID" value="KAE9080173.1"/>
    <property type="molecule type" value="Genomic_DNA"/>
</dbReference>
<gene>
    <name evidence="10" type="ORF">PF001_g22191</name>
    <name evidence="7" type="ORF">PF002_g23531</name>
    <name evidence="9" type="ORF">PF004_g10277</name>
    <name evidence="8" type="ORF">PF005_g17053</name>
    <name evidence="6" type="ORF">PF006_g22194</name>
    <name evidence="5" type="ORF">PF007_g22500</name>
    <name evidence="11" type="ORF">PF008_g22700</name>
    <name evidence="2" type="ORF">PF009_g23199</name>
    <name evidence="4" type="ORF">PF010_g22481</name>
    <name evidence="3" type="ORF">PF011_g21699</name>
</gene>
<dbReference type="Proteomes" id="UP000437068">
    <property type="component" value="Unassembled WGS sequence"/>
</dbReference>
<evidence type="ECO:0000313" key="17">
    <source>
        <dbReference type="Proteomes" id="UP000441208"/>
    </source>
</evidence>
<evidence type="ECO:0000313" key="13">
    <source>
        <dbReference type="Proteomes" id="UP000433483"/>
    </source>
</evidence>
<evidence type="ECO:0000313" key="10">
    <source>
        <dbReference type="EMBL" id="KAE9284823.1"/>
    </source>
</evidence>